<evidence type="ECO:0008006" key="3">
    <source>
        <dbReference type="Google" id="ProtNLM"/>
    </source>
</evidence>
<accession>A0A2N0RJA3</accession>
<dbReference type="VEuPathDB" id="FungiDB:RhiirA1_519425"/>
<evidence type="ECO:0000313" key="2">
    <source>
        <dbReference type="Proteomes" id="UP000232688"/>
    </source>
</evidence>
<comment type="caution">
    <text evidence="1">The sequence shown here is derived from an EMBL/GenBank/DDBJ whole genome shotgun (WGS) entry which is preliminary data.</text>
</comment>
<dbReference type="VEuPathDB" id="FungiDB:FUN_006405"/>
<proteinExistence type="predicted"/>
<organism evidence="1 2">
    <name type="scientific">Rhizophagus irregularis</name>
    <dbReference type="NCBI Taxonomy" id="588596"/>
    <lineage>
        <taxon>Eukaryota</taxon>
        <taxon>Fungi</taxon>
        <taxon>Fungi incertae sedis</taxon>
        <taxon>Mucoromycota</taxon>
        <taxon>Glomeromycotina</taxon>
        <taxon>Glomeromycetes</taxon>
        <taxon>Glomerales</taxon>
        <taxon>Glomeraceae</taxon>
        <taxon>Rhizophagus</taxon>
    </lineage>
</organism>
<reference evidence="1 2" key="2">
    <citation type="submission" date="2017-10" db="EMBL/GenBank/DDBJ databases">
        <title>Genome analyses suggest a sexual origin of heterokaryosis in a supposedly ancient asexual fungus.</title>
        <authorList>
            <person name="Corradi N."/>
            <person name="Sedzielewska K."/>
            <person name="Noel J."/>
            <person name="Charron P."/>
            <person name="Farinelli L."/>
            <person name="Marton T."/>
            <person name="Kruger M."/>
            <person name="Pelin A."/>
            <person name="Brachmann A."/>
            <person name="Corradi N."/>
        </authorList>
    </citation>
    <scope>NUCLEOTIDE SEQUENCE [LARGE SCALE GENOMIC DNA]</scope>
    <source>
        <strain evidence="1 2">A1</strain>
    </source>
</reference>
<protein>
    <recommendedName>
        <fullName evidence="3">Crinkler family protein</fullName>
    </recommendedName>
</protein>
<evidence type="ECO:0000313" key="1">
    <source>
        <dbReference type="EMBL" id="PKC63375.1"/>
    </source>
</evidence>
<dbReference type="VEuPathDB" id="FungiDB:FUN_010212"/>
<reference evidence="1 2" key="1">
    <citation type="submission" date="2017-10" db="EMBL/GenBank/DDBJ databases">
        <title>Extensive intraspecific genome diversity in a model arbuscular mycorrhizal fungus.</title>
        <authorList>
            <person name="Chen E.C.H."/>
            <person name="Morin E."/>
            <person name="Baudet D."/>
            <person name="Noel J."/>
            <person name="Ndikumana S."/>
            <person name="Charron P."/>
            <person name="St-Onge C."/>
            <person name="Giorgi J."/>
            <person name="Grigoriev I.V."/>
            <person name="Roux C."/>
            <person name="Martin F.M."/>
            <person name="Corradi N."/>
        </authorList>
    </citation>
    <scope>NUCLEOTIDE SEQUENCE [LARGE SCALE GENOMIC DNA]</scope>
    <source>
        <strain evidence="1 2">A1</strain>
    </source>
</reference>
<dbReference type="AlphaFoldDB" id="A0A2N0RJA3"/>
<dbReference type="VEuPathDB" id="FungiDB:FUN_025409"/>
<dbReference type="VEuPathDB" id="FungiDB:RhiirFUN_010301"/>
<gene>
    <name evidence="1" type="ORF">RhiirA1_519425</name>
</gene>
<dbReference type="Proteomes" id="UP000232688">
    <property type="component" value="Unassembled WGS sequence"/>
</dbReference>
<sequence length="311" mass="36015">MIGCFILGSGTSFIFEIGAFRDFTELSKAFWEKNKDYFINTGVINELNLKLWNVEIPTRNNKKYLELKNNPRVDIDVEQEFGDLQIPSNPKYKQRPFFLMNDLPTINGNDGLTDTTVLEELSQIKECLIVLGASGSGKTRTLIELLCKKYGFYFTGLTKDDLDIFEKMTLNFRKVPEYFLNDKIRELIHNILYLVNQSPLLPDNCKSEDEVIMVETNSESKDKLLMAKTNHGETQELPTEEKIEYNPTEENEENVDLITGENEDETELDLHEPSVIHVNEDNSEESLNWNMIKKKVETYRNQLKKGKYAVE</sequence>
<name>A0A2N0RJA3_9GLOM</name>
<dbReference type="EMBL" id="LLXH01000744">
    <property type="protein sequence ID" value="PKC63375.1"/>
    <property type="molecule type" value="Genomic_DNA"/>
</dbReference>